<proteinExistence type="predicted"/>
<name>A0AAD9MHC1_PROWI</name>
<dbReference type="AlphaFoldDB" id="A0AAD9MHC1"/>
<keyword evidence="2" id="KW-1185">Reference proteome</keyword>
<organism evidence="1 2">
    <name type="scientific">Prototheca wickerhamii</name>
    <dbReference type="NCBI Taxonomy" id="3111"/>
    <lineage>
        <taxon>Eukaryota</taxon>
        <taxon>Viridiplantae</taxon>
        <taxon>Chlorophyta</taxon>
        <taxon>core chlorophytes</taxon>
        <taxon>Trebouxiophyceae</taxon>
        <taxon>Chlorellales</taxon>
        <taxon>Chlorellaceae</taxon>
        <taxon>Prototheca</taxon>
    </lineage>
</organism>
<evidence type="ECO:0000313" key="2">
    <source>
        <dbReference type="Proteomes" id="UP001255856"/>
    </source>
</evidence>
<dbReference type="Proteomes" id="UP001255856">
    <property type="component" value="Unassembled WGS sequence"/>
</dbReference>
<evidence type="ECO:0000313" key="1">
    <source>
        <dbReference type="EMBL" id="KAK2078329.1"/>
    </source>
</evidence>
<dbReference type="EMBL" id="JASFZW010000005">
    <property type="protein sequence ID" value="KAK2078329.1"/>
    <property type="molecule type" value="Genomic_DNA"/>
</dbReference>
<reference evidence="1" key="1">
    <citation type="submission" date="2021-01" db="EMBL/GenBank/DDBJ databases">
        <authorList>
            <person name="Eckstrom K.M.E."/>
        </authorList>
    </citation>
    <scope>NUCLEOTIDE SEQUENCE</scope>
    <source>
        <strain evidence="1">UVCC 0001</strain>
    </source>
</reference>
<protein>
    <submittedName>
        <fullName evidence="1">Uncharacterized protein</fullName>
    </submittedName>
</protein>
<sequence length="183" mass="20211">MRLAGTVELVGLRPDGYRGLVAPLLRGEWEGPRVGLHLPPEARLLQALDALLAAIPFWFRNEALQRQHLAISEVLSAGGAVGPREAGMAAAEAERLLSSEGATDEEWRDVWQVLWRHGLSMASDVREVLMHVAAVQRHFCAPDVVPRPVFEQLMLEANCHLILPKLGDSVVLLRTGVLMHIDR</sequence>
<gene>
    <name evidence="1" type="ORF">QBZ16_004198</name>
</gene>
<accession>A0AAD9MHC1</accession>
<comment type="caution">
    <text evidence="1">The sequence shown here is derived from an EMBL/GenBank/DDBJ whole genome shotgun (WGS) entry which is preliminary data.</text>
</comment>